<dbReference type="InterPro" id="IPR032675">
    <property type="entry name" value="LRR_dom_sf"/>
</dbReference>
<dbReference type="PANTHER" id="PTHR13318">
    <property type="entry name" value="PARTNER OF PAIRED, ISOFORM B-RELATED"/>
    <property type="match status" value="1"/>
</dbReference>
<reference evidence="1 2" key="1">
    <citation type="journal article" date="2022" name="Allergy">
        <title>Genome assembly and annotation of Periplaneta americana reveal a comprehensive cockroach allergen profile.</title>
        <authorList>
            <person name="Wang L."/>
            <person name="Xiong Q."/>
            <person name="Saelim N."/>
            <person name="Wang L."/>
            <person name="Nong W."/>
            <person name="Wan A.T."/>
            <person name="Shi M."/>
            <person name="Liu X."/>
            <person name="Cao Q."/>
            <person name="Hui J.H.L."/>
            <person name="Sookrung N."/>
            <person name="Leung T.F."/>
            <person name="Tungtrongchitr A."/>
            <person name="Tsui S.K.W."/>
        </authorList>
    </citation>
    <scope>NUCLEOTIDE SEQUENCE [LARGE SCALE GENOMIC DNA]</scope>
    <source>
        <strain evidence="1">PWHHKU_190912</strain>
    </source>
</reference>
<evidence type="ECO:0000313" key="2">
    <source>
        <dbReference type="Proteomes" id="UP001148838"/>
    </source>
</evidence>
<dbReference type="EMBL" id="JAJSOF020000003">
    <property type="protein sequence ID" value="KAJ4450510.1"/>
    <property type="molecule type" value="Genomic_DNA"/>
</dbReference>
<dbReference type="Gene3D" id="3.80.10.10">
    <property type="entry name" value="Ribonuclease Inhibitor"/>
    <property type="match status" value="1"/>
</dbReference>
<dbReference type="SUPFAM" id="SSF52047">
    <property type="entry name" value="RNI-like"/>
    <property type="match status" value="1"/>
</dbReference>
<name>A0ABQ8TZ27_PERAM</name>
<proteinExistence type="predicted"/>
<gene>
    <name evidence="1" type="ORF">ANN_01937</name>
</gene>
<evidence type="ECO:0000313" key="1">
    <source>
        <dbReference type="EMBL" id="KAJ4450510.1"/>
    </source>
</evidence>
<keyword evidence="2" id="KW-1185">Reference proteome</keyword>
<sequence length="265" mass="30011">MSSLQNLSHLSFTDRHIHLVPDVVLKPIADGCLSLQHMDLGACMFNDEDIRYFLTKKQTQLSSFRSKLCLSFESYKCLTQCKNLEHLHLDTLGHSSNNASSNIKLLRNLTNLKTLMLNDLTKEEFRAVPRLFVRGHLSNVTKLGYIAYDLRTVVKNCPQLLELTVRGTKHVLEGGFKHIGNCKNLRCLSLSGSSEVTAKCLEYVAADISDSGFTGNNFHLIPSHLVHLRELVIYACRVNDEVWDRLLKKMPHLKLTGRYVVGDDD</sequence>
<organism evidence="1 2">
    <name type="scientific">Periplaneta americana</name>
    <name type="common">American cockroach</name>
    <name type="synonym">Blatta americana</name>
    <dbReference type="NCBI Taxonomy" id="6978"/>
    <lineage>
        <taxon>Eukaryota</taxon>
        <taxon>Metazoa</taxon>
        <taxon>Ecdysozoa</taxon>
        <taxon>Arthropoda</taxon>
        <taxon>Hexapoda</taxon>
        <taxon>Insecta</taxon>
        <taxon>Pterygota</taxon>
        <taxon>Neoptera</taxon>
        <taxon>Polyneoptera</taxon>
        <taxon>Dictyoptera</taxon>
        <taxon>Blattodea</taxon>
        <taxon>Blattoidea</taxon>
        <taxon>Blattidae</taxon>
        <taxon>Blattinae</taxon>
        <taxon>Periplaneta</taxon>
    </lineage>
</organism>
<protein>
    <submittedName>
        <fullName evidence="1">Uncharacterized protein</fullName>
    </submittedName>
</protein>
<comment type="caution">
    <text evidence="1">The sequence shown here is derived from an EMBL/GenBank/DDBJ whole genome shotgun (WGS) entry which is preliminary data.</text>
</comment>
<accession>A0ABQ8TZ27</accession>
<dbReference type="Proteomes" id="UP001148838">
    <property type="component" value="Unassembled WGS sequence"/>
</dbReference>